<evidence type="ECO:0000256" key="4">
    <source>
        <dbReference type="ARBA" id="ARBA00022490"/>
    </source>
</evidence>
<evidence type="ECO:0000256" key="9">
    <source>
        <dbReference type="ARBA" id="ARBA00048336"/>
    </source>
</evidence>
<dbReference type="InterPro" id="IPR020422">
    <property type="entry name" value="TYR_PHOSPHATASE_DUAL_dom"/>
</dbReference>
<dbReference type="PROSITE" id="PS00383">
    <property type="entry name" value="TYR_PHOSPHATASE_1"/>
    <property type="match status" value="1"/>
</dbReference>
<comment type="subcellular location">
    <subcellularLocation>
        <location evidence="2">Cytoplasm</location>
    </subcellularLocation>
    <subcellularLocation>
        <location evidence="1">Nucleus</location>
    </subcellularLocation>
</comment>
<keyword evidence="5" id="KW-0378">Hydrolase</keyword>
<sequence length="365" mass="41174">MFSANEIIRGLWLGARSDVECEKGNYLIKHKITHVLSIESQAPSIYCPDIKYKFIEMDDQECADLLVHLGECFTFIEEARQAGSVLVHCLVGMSRSASVVTAYLMNKDKISLESALDKVKEKRFYVRPNQGFMEQLSLFEAMGCDLNPHHTLMKFHKLGQYAQQREGSRRERSVIPKELLEKDPNQKSPSGQGDQEGSVFRCRKCRRALFKEGSLIGHSPGRGQLSFKWHKQGQPLAQPEEGGAEGCTSHFIHPVAWMEEFLLGQQEGKLSCPKCSARIGCFYWAGNIYGIALVPIDNARWGDMQAIVHLNVNNAPVVPGSPQHFRFTRTELTDNRFHSCQGDEIPEPSVTGFLPMYRCHPIACK</sequence>
<feature type="compositionally biased region" description="Basic and acidic residues" evidence="11">
    <location>
        <begin position="166"/>
        <end position="185"/>
    </location>
</feature>
<gene>
    <name evidence="14" type="ORF">BSL78_27508</name>
</gene>
<evidence type="ECO:0000256" key="8">
    <source>
        <dbReference type="ARBA" id="ARBA00047761"/>
    </source>
</evidence>
<organism evidence="14 15">
    <name type="scientific">Stichopus japonicus</name>
    <name type="common">Sea cucumber</name>
    <dbReference type="NCBI Taxonomy" id="307972"/>
    <lineage>
        <taxon>Eukaryota</taxon>
        <taxon>Metazoa</taxon>
        <taxon>Echinodermata</taxon>
        <taxon>Eleutherozoa</taxon>
        <taxon>Echinozoa</taxon>
        <taxon>Holothuroidea</taxon>
        <taxon>Aspidochirotacea</taxon>
        <taxon>Aspidochirotida</taxon>
        <taxon>Stichopodidae</taxon>
        <taxon>Apostichopus</taxon>
    </lineage>
</organism>
<evidence type="ECO:0000256" key="10">
    <source>
        <dbReference type="ARBA" id="ARBA00051722"/>
    </source>
</evidence>
<dbReference type="PROSITE" id="PS50056">
    <property type="entry name" value="TYR_PHOSPHATASE_2"/>
    <property type="match status" value="1"/>
</dbReference>
<dbReference type="EMBL" id="MRZV01001843">
    <property type="protein sequence ID" value="PIK35665.1"/>
    <property type="molecule type" value="Genomic_DNA"/>
</dbReference>
<dbReference type="Gene3D" id="3.90.190.10">
    <property type="entry name" value="Protein tyrosine phosphatase superfamily"/>
    <property type="match status" value="1"/>
</dbReference>
<evidence type="ECO:0000256" key="6">
    <source>
        <dbReference type="ARBA" id="ARBA00022912"/>
    </source>
</evidence>
<dbReference type="Pfam" id="PF00782">
    <property type="entry name" value="DSPc"/>
    <property type="match status" value="1"/>
</dbReference>
<comment type="caution">
    <text evidence="14">The sequence shown here is derived from an EMBL/GenBank/DDBJ whole genome shotgun (WGS) entry which is preliminary data.</text>
</comment>
<keyword evidence="4" id="KW-0963">Cytoplasm</keyword>
<dbReference type="GO" id="GO:0008138">
    <property type="term" value="F:protein tyrosine/serine/threonine phosphatase activity"/>
    <property type="evidence" value="ECO:0007669"/>
    <property type="project" value="TreeGrafter"/>
</dbReference>
<dbReference type="SUPFAM" id="SSF52799">
    <property type="entry name" value="(Phosphotyrosine protein) phosphatases II"/>
    <property type="match status" value="1"/>
</dbReference>
<evidence type="ECO:0000259" key="13">
    <source>
        <dbReference type="PROSITE" id="PS50056"/>
    </source>
</evidence>
<feature type="region of interest" description="Disordered" evidence="11">
    <location>
        <begin position="163"/>
        <end position="198"/>
    </location>
</feature>
<dbReference type="FunFam" id="3.90.190.10:FF:000056">
    <property type="entry name" value="Dual specificity phosphatase 12"/>
    <property type="match status" value="1"/>
</dbReference>
<feature type="compositionally biased region" description="Polar residues" evidence="11">
    <location>
        <begin position="186"/>
        <end position="195"/>
    </location>
</feature>
<evidence type="ECO:0000313" key="15">
    <source>
        <dbReference type="Proteomes" id="UP000230750"/>
    </source>
</evidence>
<proteinExistence type="inferred from homology"/>
<dbReference type="STRING" id="307972.A0A2G8JIU4"/>
<evidence type="ECO:0000256" key="7">
    <source>
        <dbReference type="ARBA" id="ARBA00023242"/>
    </source>
</evidence>
<dbReference type="GO" id="GO:0004725">
    <property type="term" value="F:protein tyrosine phosphatase activity"/>
    <property type="evidence" value="ECO:0007669"/>
    <property type="project" value="UniProtKB-EC"/>
</dbReference>
<reference evidence="14 15" key="1">
    <citation type="journal article" date="2017" name="PLoS Biol.">
        <title>The sea cucumber genome provides insights into morphological evolution and visceral regeneration.</title>
        <authorList>
            <person name="Zhang X."/>
            <person name="Sun L."/>
            <person name="Yuan J."/>
            <person name="Sun Y."/>
            <person name="Gao Y."/>
            <person name="Zhang L."/>
            <person name="Li S."/>
            <person name="Dai H."/>
            <person name="Hamel J.F."/>
            <person name="Liu C."/>
            <person name="Yu Y."/>
            <person name="Liu S."/>
            <person name="Lin W."/>
            <person name="Guo K."/>
            <person name="Jin S."/>
            <person name="Xu P."/>
            <person name="Storey K.B."/>
            <person name="Huan P."/>
            <person name="Zhang T."/>
            <person name="Zhou Y."/>
            <person name="Zhang J."/>
            <person name="Lin C."/>
            <person name="Li X."/>
            <person name="Xing L."/>
            <person name="Huo D."/>
            <person name="Sun M."/>
            <person name="Wang L."/>
            <person name="Mercier A."/>
            <person name="Li F."/>
            <person name="Yang H."/>
            <person name="Xiang J."/>
        </authorList>
    </citation>
    <scope>NUCLEOTIDE SEQUENCE [LARGE SCALE GENOMIC DNA]</scope>
    <source>
        <strain evidence="14">Shaxun</strain>
        <tissue evidence="14">Muscle</tissue>
    </source>
</reference>
<dbReference type="OrthoDB" id="2017893at2759"/>
<keyword evidence="15" id="KW-1185">Reference proteome</keyword>
<dbReference type="PANTHER" id="PTHR45848">
    <property type="entry name" value="DUAL SPECIFICITY PROTEIN PHOSPHATASE 12 FAMILY MEMBER"/>
    <property type="match status" value="1"/>
</dbReference>
<comment type="catalytic activity">
    <reaction evidence="8">
        <text>O-phospho-L-seryl-[protein] + H2O = L-seryl-[protein] + phosphate</text>
        <dbReference type="Rhea" id="RHEA:20629"/>
        <dbReference type="Rhea" id="RHEA-COMP:9863"/>
        <dbReference type="Rhea" id="RHEA-COMP:11604"/>
        <dbReference type="ChEBI" id="CHEBI:15377"/>
        <dbReference type="ChEBI" id="CHEBI:29999"/>
        <dbReference type="ChEBI" id="CHEBI:43474"/>
        <dbReference type="ChEBI" id="CHEBI:83421"/>
        <dbReference type="EC" id="3.1.3.16"/>
    </reaction>
</comment>
<evidence type="ECO:0000313" key="14">
    <source>
        <dbReference type="EMBL" id="PIK35665.1"/>
    </source>
</evidence>
<comment type="similarity">
    <text evidence="3">Belongs to the protein-tyrosine phosphatase family. Non-receptor class dual specificity subfamily.</text>
</comment>
<dbReference type="InterPro" id="IPR016130">
    <property type="entry name" value="Tyr_Pase_AS"/>
</dbReference>
<evidence type="ECO:0000256" key="11">
    <source>
        <dbReference type="SAM" id="MobiDB-lite"/>
    </source>
</evidence>
<name>A0A2G8JIU4_STIJA</name>
<dbReference type="GO" id="GO:0005737">
    <property type="term" value="C:cytoplasm"/>
    <property type="evidence" value="ECO:0007669"/>
    <property type="project" value="UniProtKB-SubCell"/>
</dbReference>
<dbReference type="PROSITE" id="PS50054">
    <property type="entry name" value="TYR_PHOSPHATASE_DUAL"/>
    <property type="match status" value="1"/>
</dbReference>
<feature type="domain" description="Tyrosine specific protein phosphatases" evidence="13">
    <location>
        <begin position="74"/>
        <end position="123"/>
    </location>
</feature>
<dbReference type="GO" id="GO:0004722">
    <property type="term" value="F:protein serine/threonine phosphatase activity"/>
    <property type="evidence" value="ECO:0007669"/>
    <property type="project" value="UniProtKB-EC"/>
</dbReference>
<dbReference type="Proteomes" id="UP000230750">
    <property type="component" value="Unassembled WGS sequence"/>
</dbReference>
<comment type="catalytic activity">
    <reaction evidence="9">
        <text>O-phospho-L-threonyl-[protein] + H2O = L-threonyl-[protein] + phosphate</text>
        <dbReference type="Rhea" id="RHEA:47004"/>
        <dbReference type="Rhea" id="RHEA-COMP:11060"/>
        <dbReference type="Rhea" id="RHEA-COMP:11605"/>
        <dbReference type="ChEBI" id="CHEBI:15377"/>
        <dbReference type="ChEBI" id="CHEBI:30013"/>
        <dbReference type="ChEBI" id="CHEBI:43474"/>
        <dbReference type="ChEBI" id="CHEBI:61977"/>
        <dbReference type="EC" id="3.1.3.16"/>
    </reaction>
</comment>
<dbReference type="PANTHER" id="PTHR45848:SF4">
    <property type="entry name" value="DUAL SPECIFICITY PROTEIN PHOSPHATASE 12"/>
    <property type="match status" value="1"/>
</dbReference>
<dbReference type="InterPro" id="IPR000387">
    <property type="entry name" value="Tyr_Pase_dom"/>
</dbReference>
<accession>A0A2G8JIU4</accession>
<dbReference type="GO" id="GO:0005634">
    <property type="term" value="C:nucleus"/>
    <property type="evidence" value="ECO:0007669"/>
    <property type="project" value="UniProtKB-SubCell"/>
</dbReference>
<evidence type="ECO:0000259" key="12">
    <source>
        <dbReference type="PROSITE" id="PS50054"/>
    </source>
</evidence>
<evidence type="ECO:0000256" key="5">
    <source>
        <dbReference type="ARBA" id="ARBA00022801"/>
    </source>
</evidence>
<evidence type="ECO:0000256" key="2">
    <source>
        <dbReference type="ARBA" id="ARBA00004496"/>
    </source>
</evidence>
<evidence type="ECO:0000256" key="3">
    <source>
        <dbReference type="ARBA" id="ARBA00008601"/>
    </source>
</evidence>
<evidence type="ECO:0000256" key="1">
    <source>
        <dbReference type="ARBA" id="ARBA00004123"/>
    </source>
</evidence>
<protein>
    <submittedName>
        <fullName evidence="14">Putative dual specificity protein phosphatase 12</fullName>
    </submittedName>
</protein>
<dbReference type="InterPro" id="IPR000340">
    <property type="entry name" value="Dual-sp_phosphatase_cat-dom"/>
</dbReference>
<feature type="domain" description="Tyrosine-protein phosphatase" evidence="12">
    <location>
        <begin position="3"/>
        <end position="145"/>
    </location>
</feature>
<dbReference type="InterPro" id="IPR029021">
    <property type="entry name" value="Prot-tyrosine_phosphatase-like"/>
</dbReference>
<dbReference type="SMART" id="SM00195">
    <property type="entry name" value="DSPc"/>
    <property type="match status" value="1"/>
</dbReference>
<dbReference type="AlphaFoldDB" id="A0A2G8JIU4"/>
<keyword evidence="7" id="KW-0539">Nucleus</keyword>
<comment type="catalytic activity">
    <reaction evidence="10">
        <text>O-phospho-L-tyrosyl-[protein] + H2O = L-tyrosyl-[protein] + phosphate</text>
        <dbReference type="Rhea" id="RHEA:10684"/>
        <dbReference type="Rhea" id="RHEA-COMP:10136"/>
        <dbReference type="Rhea" id="RHEA-COMP:20101"/>
        <dbReference type="ChEBI" id="CHEBI:15377"/>
        <dbReference type="ChEBI" id="CHEBI:43474"/>
        <dbReference type="ChEBI" id="CHEBI:46858"/>
        <dbReference type="ChEBI" id="CHEBI:61978"/>
        <dbReference type="EC" id="3.1.3.48"/>
    </reaction>
</comment>
<keyword evidence="6" id="KW-0904">Protein phosphatase</keyword>